<protein>
    <submittedName>
        <fullName evidence="2">Uncharacterized protein</fullName>
    </submittedName>
</protein>
<gene>
    <name evidence="2" type="ORF">SETTUDRAFT_18561</name>
</gene>
<evidence type="ECO:0000313" key="3">
    <source>
        <dbReference type="Proteomes" id="UP000016935"/>
    </source>
</evidence>
<evidence type="ECO:0000313" key="2">
    <source>
        <dbReference type="EMBL" id="EOA91898.1"/>
    </source>
</evidence>
<dbReference type="RefSeq" id="XP_008020102.1">
    <property type="nucleotide sequence ID" value="XM_008021911.1"/>
</dbReference>
<evidence type="ECO:0000256" key="1">
    <source>
        <dbReference type="SAM" id="MobiDB-lite"/>
    </source>
</evidence>
<accession>R0KGB4</accession>
<dbReference type="GeneID" id="19402104"/>
<proteinExistence type="predicted"/>
<sequence length="140" mass="15075">MPPANGRATSQRAGSSHTFVLENAQVTGCSLDCPLSTSHHKLLAYSDSTAYESDMFTTGSRTRPQPPISAPSTGYFPQEHDPLKGFAHNATSPVHTPRIQPPRRPRCTPSEEDRQGQEHLLMGPASCLGTIKPGCAHTLV</sequence>
<dbReference type="AlphaFoldDB" id="R0KGB4"/>
<reference evidence="2 3" key="2">
    <citation type="journal article" date="2013" name="PLoS Genet.">
        <title>Comparative genome structure, secondary metabolite, and effector coding capacity across Cochliobolus pathogens.</title>
        <authorList>
            <person name="Condon B.J."/>
            <person name="Leng Y."/>
            <person name="Wu D."/>
            <person name="Bushley K.E."/>
            <person name="Ohm R.A."/>
            <person name="Otillar R."/>
            <person name="Martin J."/>
            <person name="Schackwitz W."/>
            <person name="Grimwood J."/>
            <person name="MohdZainudin N."/>
            <person name="Xue C."/>
            <person name="Wang R."/>
            <person name="Manning V.A."/>
            <person name="Dhillon B."/>
            <person name="Tu Z.J."/>
            <person name="Steffenson B.J."/>
            <person name="Salamov A."/>
            <person name="Sun H."/>
            <person name="Lowry S."/>
            <person name="LaButti K."/>
            <person name="Han J."/>
            <person name="Copeland A."/>
            <person name="Lindquist E."/>
            <person name="Barry K."/>
            <person name="Schmutz J."/>
            <person name="Baker S.E."/>
            <person name="Ciuffetti L.M."/>
            <person name="Grigoriev I.V."/>
            <person name="Zhong S."/>
            <person name="Turgeon B.G."/>
        </authorList>
    </citation>
    <scope>NUCLEOTIDE SEQUENCE [LARGE SCALE GENOMIC DNA]</scope>
    <source>
        <strain evidence="3">28A</strain>
    </source>
</reference>
<feature type="region of interest" description="Disordered" evidence="1">
    <location>
        <begin position="55"/>
        <end position="118"/>
    </location>
</feature>
<dbReference type="EMBL" id="KB908481">
    <property type="protein sequence ID" value="EOA91898.1"/>
    <property type="molecule type" value="Genomic_DNA"/>
</dbReference>
<name>R0KGB4_EXST2</name>
<keyword evidence="3" id="KW-1185">Reference proteome</keyword>
<dbReference type="HOGENOM" id="CLU_1836384_0_0_1"/>
<organism evidence="2 3">
    <name type="scientific">Exserohilum turcicum (strain 28A)</name>
    <name type="common">Northern leaf blight fungus</name>
    <name type="synonym">Setosphaeria turcica</name>
    <dbReference type="NCBI Taxonomy" id="671987"/>
    <lineage>
        <taxon>Eukaryota</taxon>
        <taxon>Fungi</taxon>
        <taxon>Dikarya</taxon>
        <taxon>Ascomycota</taxon>
        <taxon>Pezizomycotina</taxon>
        <taxon>Dothideomycetes</taxon>
        <taxon>Pleosporomycetidae</taxon>
        <taxon>Pleosporales</taxon>
        <taxon>Pleosporineae</taxon>
        <taxon>Pleosporaceae</taxon>
        <taxon>Exserohilum</taxon>
    </lineage>
</organism>
<reference evidence="2 3" key="1">
    <citation type="journal article" date="2012" name="PLoS Pathog.">
        <title>Diverse lifestyles and strategies of plant pathogenesis encoded in the genomes of eighteen Dothideomycetes fungi.</title>
        <authorList>
            <person name="Ohm R.A."/>
            <person name="Feau N."/>
            <person name="Henrissat B."/>
            <person name="Schoch C.L."/>
            <person name="Horwitz B.A."/>
            <person name="Barry K.W."/>
            <person name="Condon B.J."/>
            <person name="Copeland A.C."/>
            <person name="Dhillon B."/>
            <person name="Glaser F."/>
            <person name="Hesse C.N."/>
            <person name="Kosti I."/>
            <person name="LaButti K."/>
            <person name="Lindquist E.A."/>
            <person name="Lucas S."/>
            <person name="Salamov A.A."/>
            <person name="Bradshaw R.E."/>
            <person name="Ciuffetti L."/>
            <person name="Hamelin R.C."/>
            <person name="Kema G.H.J."/>
            <person name="Lawrence C."/>
            <person name="Scott J.A."/>
            <person name="Spatafora J.W."/>
            <person name="Turgeon B.G."/>
            <person name="de Wit P.J.G.M."/>
            <person name="Zhong S."/>
            <person name="Goodwin S.B."/>
            <person name="Grigoriev I.V."/>
        </authorList>
    </citation>
    <scope>NUCLEOTIDE SEQUENCE [LARGE SCALE GENOMIC DNA]</scope>
    <source>
        <strain evidence="3">28A</strain>
    </source>
</reference>
<dbReference type="Proteomes" id="UP000016935">
    <property type="component" value="Unassembled WGS sequence"/>
</dbReference>